<accession>A0ACC8XBP3</accession>
<reference evidence="1" key="1">
    <citation type="submission" date="2016-08" db="EMBL/GenBank/DDBJ databases">
        <authorList>
            <person name="Ngugi D.K."/>
            <person name="Miyake S."/>
            <person name="Stingl U."/>
        </authorList>
    </citation>
    <scope>NUCLEOTIDE SEQUENCE</scope>
    <source>
        <strain evidence="1">SCG-B11WGA-EpuloA1</strain>
    </source>
</reference>
<sequence length="614" mass="68597">MKAHVTKFITKLVGISAGFMIIASPAFATEQDTVKLSIIGTSDVHGNLTSWSYENEKDYENAGFVRISTFVNDIREENENTIVIDNGDTIQGTLLTDELFNGFMDKDHPVIDIMNYINYDLMVLGNHEFNFGVKYLEKLEEDAEFPFLAANIYDKATGEHFVEPYIIKEYDGVKVGIIGLTIPDIPNWDGTKDGVLDLEYNHLAYEARKYVDILKDKVDVIIVSAHAGLDDDTDGSSARLIAETCPEIDLLIIGHHHVEVNEVINGVRVIAPSGYRQVSLVNLEVAKNEDDCTVTEELSVVYDLKNFEVDPNAEKLVEYADKETLEFLSDTIGTVTENFQPENEISMIAQGYLQDTPIVDLINIVQLEATGADVSSAALFKSSSDLLEGDLNYSDIFNIYKYPNKLVAVDVSGAELKAYMEWSAGYYNTYKDGDLIISFTEGIPAYDYDMFQGIEYKVDISQPVGSRIKDVMFKGEPLKDDTILSLAINDYRYNGIGPNGLNLISGTPTFQSDKALRMFIKEYIEQQGAISPQVDNNWEVIGCDWDEDLRKLAVKALNDGTLTIHKNENGYFDNAVAITETDLKEAGITKITNQELMEKLNEVKTLLAEILSEL</sequence>
<dbReference type="EMBL" id="LJDB01000059">
    <property type="protein sequence ID" value="ONI39898.1"/>
    <property type="molecule type" value="Genomic_DNA"/>
</dbReference>
<dbReference type="Proteomes" id="UP000188605">
    <property type="component" value="Unassembled WGS sequence"/>
</dbReference>
<gene>
    <name evidence="1" type="ORF">AN396_06820</name>
</gene>
<keyword evidence="2" id="KW-1185">Reference proteome</keyword>
<comment type="caution">
    <text evidence="1">The sequence shown here is derived from an EMBL/GenBank/DDBJ whole genome shotgun (WGS) entry which is preliminary data.</text>
</comment>
<organism evidence="1 2">
    <name type="scientific">Candidatus Epulonipiscium fishelsonii</name>
    <dbReference type="NCBI Taxonomy" id="77094"/>
    <lineage>
        <taxon>Bacteria</taxon>
        <taxon>Bacillati</taxon>
        <taxon>Bacillota</taxon>
        <taxon>Clostridia</taxon>
        <taxon>Lachnospirales</taxon>
        <taxon>Lachnospiraceae</taxon>
        <taxon>Candidatus Epulonipiscium</taxon>
    </lineage>
</organism>
<name>A0ACC8XBP3_9FIRM</name>
<proteinExistence type="predicted"/>
<protein>
    <submittedName>
        <fullName evidence="1">Uncharacterized protein</fullName>
    </submittedName>
</protein>
<evidence type="ECO:0000313" key="1">
    <source>
        <dbReference type="EMBL" id="ONI39898.1"/>
    </source>
</evidence>
<evidence type="ECO:0000313" key="2">
    <source>
        <dbReference type="Proteomes" id="UP000188605"/>
    </source>
</evidence>